<dbReference type="PROSITE" id="PS51257">
    <property type="entry name" value="PROKAR_LIPOPROTEIN"/>
    <property type="match status" value="1"/>
</dbReference>
<dbReference type="Gene3D" id="1.20.1270.90">
    <property type="entry name" value="AF1782-like"/>
    <property type="match status" value="1"/>
</dbReference>
<dbReference type="EMBL" id="AP025297">
    <property type="protein sequence ID" value="BDD02030.1"/>
    <property type="molecule type" value="Genomic_DNA"/>
</dbReference>
<protein>
    <recommendedName>
        <fullName evidence="1">Calcineurin-like phosphoesterase domain-containing protein</fullName>
    </recommendedName>
</protein>
<dbReference type="Pfam" id="PF00149">
    <property type="entry name" value="Metallophos"/>
    <property type="match status" value="1"/>
</dbReference>
<geneLocation type="plasmid" evidence="2 3">
    <name>pPP5</name>
</geneLocation>
<dbReference type="InterPro" id="IPR004843">
    <property type="entry name" value="Calcineurin-like_PHP"/>
</dbReference>
<dbReference type="InterPro" id="IPR051918">
    <property type="entry name" value="STPP_CPPED1"/>
</dbReference>
<evidence type="ECO:0000313" key="2">
    <source>
        <dbReference type="EMBL" id="BDD02030.1"/>
    </source>
</evidence>
<dbReference type="Proteomes" id="UP001354989">
    <property type="component" value="Plasmid pPP5"/>
</dbReference>
<name>A0ABN6LG15_9BACT</name>
<evidence type="ECO:0000259" key="1">
    <source>
        <dbReference type="Pfam" id="PF00149"/>
    </source>
</evidence>
<organism evidence="2 3">
    <name type="scientific">Persicobacter psychrovividus</name>
    <dbReference type="NCBI Taxonomy" id="387638"/>
    <lineage>
        <taxon>Bacteria</taxon>
        <taxon>Pseudomonadati</taxon>
        <taxon>Bacteroidota</taxon>
        <taxon>Cytophagia</taxon>
        <taxon>Cytophagales</taxon>
        <taxon>Persicobacteraceae</taxon>
        <taxon>Persicobacter</taxon>
    </lineage>
</organism>
<dbReference type="InterPro" id="IPR029052">
    <property type="entry name" value="Metallo-depent_PP-like"/>
</dbReference>
<proteinExistence type="predicted"/>
<dbReference type="SUPFAM" id="SSF56300">
    <property type="entry name" value="Metallo-dependent phosphatases"/>
    <property type="match status" value="1"/>
</dbReference>
<feature type="domain" description="Calcineurin-like phosphoesterase" evidence="1">
    <location>
        <begin position="117"/>
        <end position="298"/>
    </location>
</feature>
<reference evidence="2 3" key="1">
    <citation type="submission" date="2021-12" db="EMBL/GenBank/DDBJ databases">
        <title>Genome sequencing of bacteria with rrn-lacking chromosome and rrn-plasmid.</title>
        <authorList>
            <person name="Anda M."/>
            <person name="Iwasaki W."/>
        </authorList>
    </citation>
    <scope>NUCLEOTIDE SEQUENCE [LARGE SCALE GENOMIC DNA]</scope>
    <source>
        <strain evidence="2 3">NBRC 101262</strain>
        <plasmid evidence="2 3">pPP5</plasmid>
    </source>
</reference>
<dbReference type="Gene3D" id="3.60.21.10">
    <property type="match status" value="1"/>
</dbReference>
<evidence type="ECO:0000313" key="3">
    <source>
        <dbReference type="Proteomes" id="UP001354989"/>
    </source>
</evidence>
<accession>A0ABN6LG15</accession>
<dbReference type="PANTHER" id="PTHR43143:SF5">
    <property type="entry name" value="SECRETED PROTEIN"/>
    <property type="match status" value="1"/>
</dbReference>
<gene>
    <name evidence="2" type="ORF">PEPS_43100</name>
</gene>
<dbReference type="PANTHER" id="PTHR43143">
    <property type="entry name" value="METALLOPHOSPHOESTERASE, CALCINEURIN SUPERFAMILY"/>
    <property type="match status" value="1"/>
</dbReference>
<dbReference type="RefSeq" id="WP_338399212.1">
    <property type="nucleotide sequence ID" value="NZ_AP025297.1"/>
</dbReference>
<keyword evidence="3" id="KW-1185">Reference proteome</keyword>
<sequence length="381" mass="42924">MKHHFLCYPILLLTLLACSKSEISRAVSTDRTALQTTIMEAHELLDNATEGTKEGYYEIGAKADLEEVVQSSEAVMSDVIAEQQAIDASTETLKKAVEVFKSRKIPEGTTPSNGKVRFVLQGDTQKIVNQAPDNYLKTMDAVLKDSKLGDVVCYLQMGDLTEDGQESNWKIVQQGWNKFDDFAPYVLNVGNNDLMNGGESKFNQYFPLSKFEKWDSFVSNYDQHTNVAHQFSAGGVKWLIISVRFERSNAVKQWTENLIKENPDKNVILIRHDANADGSDAVMSRKYDNVVLVCCGHTESSHQLQQHNSGSSLGWVKVCHHNKDRDDYFCILDIDVDAGEMSMRYYSPLKESYGDHLTHEVTGHYGKPVKWKGFEFVGKAN</sequence>
<keyword evidence="2" id="KW-0614">Plasmid</keyword>